<feature type="domain" description="PPM-type phosphatase" evidence="1">
    <location>
        <begin position="139"/>
        <end position="328"/>
    </location>
</feature>
<dbReference type="Pfam" id="PF13581">
    <property type="entry name" value="HATPase_c_2"/>
    <property type="match status" value="1"/>
</dbReference>
<proteinExistence type="predicted"/>
<dbReference type="Proteomes" id="UP000824621">
    <property type="component" value="Unassembled WGS sequence"/>
</dbReference>
<dbReference type="PANTHER" id="PTHR35801">
    <property type="entry name" value="PHOSPHOSERINE PHOSPHATASE RSBX"/>
    <property type="match status" value="1"/>
</dbReference>
<protein>
    <submittedName>
        <fullName evidence="2">SpoIIE family protein phosphatase</fullName>
    </submittedName>
</protein>
<dbReference type="SUPFAM" id="SSF81606">
    <property type="entry name" value="PP2C-like"/>
    <property type="match status" value="1"/>
</dbReference>
<name>A0ABS7WKF0_9SPHN</name>
<dbReference type="PANTHER" id="PTHR35801:SF1">
    <property type="entry name" value="PHOSPHOSERINE PHOSPHATASE RSBX"/>
    <property type="match status" value="1"/>
</dbReference>
<reference evidence="2 3" key="1">
    <citation type="submission" date="2021-04" db="EMBL/GenBank/DDBJ databases">
        <authorList>
            <person name="Pira H."/>
            <person name="Risdian C."/>
            <person name="Wink J."/>
        </authorList>
    </citation>
    <scope>NUCLEOTIDE SEQUENCE [LARGE SCALE GENOMIC DNA]</scope>
    <source>
        <strain evidence="2 3">DSM 107782</strain>
    </source>
</reference>
<dbReference type="InterPro" id="IPR039248">
    <property type="entry name" value="Ptase_RsbX"/>
</dbReference>
<dbReference type="SMART" id="SM00331">
    <property type="entry name" value="PP2C_SIG"/>
    <property type="match status" value="1"/>
</dbReference>
<dbReference type="Pfam" id="PF07228">
    <property type="entry name" value="SpoIIE"/>
    <property type="match status" value="1"/>
</dbReference>
<keyword evidence="3" id="KW-1185">Reference proteome</keyword>
<dbReference type="InterPro" id="IPR003594">
    <property type="entry name" value="HATPase_dom"/>
</dbReference>
<dbReference type="Gene3D" id="3.30.565.10">
    <property type="entry name" value="Histidine kinase-like ATPase, C-terminal domain"/>
    <property type="match status" value="1"/>
</dbReference>
<comment type="caution">
    <text evidence="2">The sequence shown here is derived from an EMBL/GenBank/DDBJ whole genome shotgun (WGS) entry which is preliminary data.</text>
</comment>
<dbReference type="EMBL" id="JAGSGB010000001">
    <property type="protein sequence ID" value="MBZ6378007.1"/>
    <property type="molecule type" value="Genomic_DNA"/>
</dbReference>
<organism evidence="2 3">
    <name type="scientific">Pacificimonas aurantium</name>
    <dbReference type="NCBI Taxonomy" id="1250540"/>
    <lineage>
        <taxon>Bacteria</taxon>
        <taxon>Pseudomonadati</taxon>
        <taxon>Pseudomonadota</taxon>
        <taxon>Alphaproteobacteria</taxon>
        <taxon>Sphingomonadales</taxon>
        <taxon>Sphingosinicellaceae</taxon>
        <taxon>Pacificimonas</taxon>
    </lineage>
</organism>
<dbReference type="InterPro" id="IPR036890">
    <property type="entry name" value="HATPase_C_sf"/>
</dbReference>
<evidence type="ECO:0000313" key="3">
    <source>
        <dbReference type="Proteomes" id="UP000824621"/>
    </source>
</evidence>
<dbReference type="Gene3D" id="3.60.40.10">
    <property type="entry name" value="PPM-type phosphatase domain"/>
    <property type="match status" value="1"/>
</dbReference>
<dbReference type="InterPro" id="IPR036457">
    <property type="entry name" value="PPM-type-like_dom_sf"/>
</dbReference>
<dbReference type="InterPro" id="IPR001932">
    <property type="entry name" value="PPM-type_phosphatase-like_dom"/>
</dbReference>
<sequence>MNRWIRLMEPSGVAEARRRARRYASGLSMSSTRVEHVAIVATEIAQNVLRHGGGGQIMVEAFGPPGLEVLTIVGLDEGSGIERLDRMLKDGESTKNSSGTGFGAMLRLSDRLDIDTEPGKGTCVAAEFNTQPAPAGYAADHAGFRLAYPGERRSGDCVAVRRAGSRLIYMLSDALGHGPKAAEVAQEAETAFRASEGSDPESILDQMNDALSGSRGAVAAILSVDVESRSLSYAAVGNITTLMVHERKLKRLPVRDGLLGAGSRKPHVESFEVPEDAIFLMHSDGLSMLRSLDPYKSLLHRTAPVLAARLLDDLFRGRDDASIIAVRMSQAKAL</sequence>
<dbReference type="RefSeq" id="WP_143712160.1">
    <property type="nucleotide sequence ID" value="NZ_JAGSGB010000001.1"/>
</dbReference>
<dbReference type="SUPFAM" id="SSF55874">
    <property type="entry name" value="ATPase domain of HSP90 chaperone/DNA topoisomerase II/histidine kinase"/>
    <property type="match status" value="1"/>
</dbReference>
<evidence type="ECO:0000259" key="1">
    <source>
        <dbReference type="SMART" id="SM00331"/>
    </source>
</evidence>
<accession>A0ABS7WKF0</accession>
<evidence type="ECO:0000313" key="2">
    <source>
        <dbReference type="EMBL" id="MBZ6378007.1"/>
    </source>
</evidence>
<gene>
    <name evidence="2" type="ORF">KCN53_05100</name>
</gene>